<evidence type="ECO:0000313" key="10">
    <source>
        <dbReference type="EMBL" id="CAF1369678.1"/>
    </source>
</evidence>
<keyword evidence="4" id="KW-0677">Repeat</keyword>
<keyword evidence="11" id="KW-1185">Reference proteome</keyword>
<dbReference type="OrthoDB" id="10024646at2759"/>
<dbReference type="AlphaFoldDB" id="A0A815IKS8"/>
<dbReference type="InterPro" id="IPR002172">
    <property type="entry name" value="LDrepeatLR_classA_rpt"/>
</dbReference>
<proteinExistence type="predicted"/>
<dbReference type="PRINTS" id="PR00261">
    <property type="entry name" value="LDLRECEPTOR"/>
</dbReference>
<dbReference type="Gene3D" id="4.10.400.10">
    <property type="entry name" value="Low-density Lipoprotein Receptor"/>
    <property type="match status" value="3"/>
</dbReference>
<evidence type="ECO:0000256" key="6">
    <source>
        <dbReference type="ARBA" id="ARBA00023136"/>
    </source>
</evidence>
<dbReference type="GO" id="GO:0005886">
    <property type="term" value="C:plasma membrane"/>
    <property type="evidence" value="ECO:0007669"/>
    <property type="project" value="TreeGrafter"/>
</dbReference>
<evidence type="ECO:0000256" key="1">
    <source>
        <dbReference type="ARBA" id="ARBA00004167"/>
    </source>
</evidence>
<feature type="disulfide bond" evidence="8">
    <location>
        <begin position="255"/>
        <end position="270"/>
    </location>
</feature>
<protein>
    <submittedName>
        <fullName evidence="10">Uncharacterized protein</fullName>
    </submittedName>
</protein>
<feature type="disulfide bond" evidence="8">
    <location>
        <begin position="129"/>
        <end position="144"/>
    </location>
</feature>
<dbReference type="EMBL" id="CAJNOM010000336">
    <property type="protein sequence ID" value="CAF1369678.1"/>
    <property type="molecule type" value="Genomic_DNA"/>
</dbReference>
<organism evidence="10 11">
    <name type="scientific">Adineta steineri</name>
    <dbReference type="NCBI Taxonomy" id="433720"/>
    <lineage>
        <taxon>Eukaryota</taxon>
        <taxon>Metazoa</taxon>
        <taxon>Spiralia</taxon>
        <taxon>Gnathifera</taxon>
        <taxon>Rotifera</taxon>
        <taxon>Eurotatoria</taxon>
        <taxon>Bdelloidea</taxon>
        <taxon>Adinetida</taxon>
        <taxon>Adinetidae</taxon>
        <taxon>Adineta</taxon>
    </lineage>
</organism>
<evidence type="ECO:0000256" key="7">
    <source>
        <dbReference type="ARBA" id="ARBA00023157"/>
    </source>
</evidence>
<dbReference type="GO" id="GO:0016192">
    <property type="term" value="P:vesicle-mediated transport"/>
    <property type="evidence" value="ECO:0007669"/>
    <property type="project" value="UniProtKB-ARBA"/>
</dbReference>
<keyword evidence="3 9" id="KW-0812">Transmembrane</keyword>
<feature type="transmembrane region" description="Helical" evidence="9">
    <location>
        <begin position="366"/>
        <end position="393"/>
    </location>
</feature>
<dbReference type="CDD" id="cd00112">
    <property type="entry name" value="LDLa"/>
    <property type="match status" value="3"/>
</dbReference>
<name>A0A815IKS8_9BILA</name>
<dbReference type="SMART" id="SM00192">
    <property type="entry name" value="LDLa"/>
    <property type="match status" value="4"/>
</dbReference>
<evidence type="ECO:0000256" key="5">
    <source>
        <dbReference type="ARBA" id="ARBA00022989"/>
    </source>
</evidence>
<evidence type="ECO:0000313" key="11">
    <source>
        <dbReference type="Proteomes" id="UP000663832"/>
    </source>
</evidence>
<dbReference type="InterPro" id="IPR050685">
    <property type="entry name" value="LDLR"/>
</dbReference>
<dbReference type="SUPFAM" id="SSF57424">
    <property type="entry name" value="LDL receptor-like module"/>
    <property type="match status" value="1"/>
</dbReference>
<feature type="transmembrane region" description="Helical" evidence="9">
    <location>
        <begin position="426"/>
        <end position="452"/>
    </location>
</feature>
<accession>A0A815IKS8</accession>
<reference evidence="10" key="1">
    <citation type="submission" date="2021-02" db="EMBL/GenBank/DDBJ databases">
        <authorList>
            <person name="Nowell W R."/>
        </authorList>
    </citation>
    <scope>NUCLEOTIDE SEQUENCE</scope>
</reference>
<keyword evidence="7 8" id="KW-1015">Disulfide bond</keyword>
<dbReference type="Proteomes" id="UP000663832">
    <property type="component" value="Unassembled WGS sequence"/>
</dbReference>
<keyword evidence="6 9" id="KW-0472">Membrane</keyword>
<evidence type="ECO:0000256" key="8">
    <source>
        <dbReference type="PROSITE-ProRule" id="PRU00124"/>
    </source>
</evidence>
<comment type="caution">
    <text evidence="8">Lacks conserved residue(s) required for the propagation of feature annotation.</text>
</comment>
<dbReference type="Gene3D" id="1.20.140.150">
    <property type="match status" value="1"/>
</dbReference>
<dbReference type="GO" id="GO:0012505">
    <property type="term" value="C:endomembrane system"/>
    <property type="evidence" value="ECO:0007669"/>
    <property type="project" value="UniProtKB-SubCell"/>
</dbReference>
<dbReference type="PROSITE" id="PS50068">
    <property type="entry name" value="LDLRA_2"/>
    <property type="match status" value="4"/>
</dbReference>
<dbReference type="PANTHER" id="PTHR24270">
    <property type="entry name" value="LOW-DENSITY LIPOPROTEIN RECEPTOR-RELATED"/>
    <property type="match status" value="1"/>
</dbReference>
<keyword evidence="5 9" id="KW-1133">Transmembrane helix</keyword>
<comment type="subcellular location">
    <subcellularLocation>
        <location evidence="2">Endomembrane system</location>
    </subcellularLocation>
    <subcellularLocation>
        <location evidence="1">Membrane</location>
        <topology evidence="1">Single-pass membrane protein</topology>
    </subcellularLocation>
</comment>
<dbReference type="InterPro" id="IPR036055">
    <property type="entry name" value="LDL_receptor-like_sf"/>
</dbReference>
<dbReference type="InterPro" id="IPR023415">
    <property type="entry name" value="LDLR_class-A_CS"/>
</dbReference>
<evidence type="ECO:0000256" key="2">
    <source>
        <dbReference type="ARBA" id="ARBA00004308"/>
    </source>
</evidence>
<sequence length="470" mass="54217">MRNCTRLFLLLAPSLIALGLLGVAFSTHWWSKSLEKYIPEEISSNISNDARLYSTLIPIIRSRGLLSEHIKYLNIPILVSNSFDFREEISREDQLKLSNENCSNTQFTCQKGVAISRPLTRCIDQGQKCNRIINCEDKSDELYCDRNFQNNDCPPDHTFCPDGKVCYRKDVQTCDGVSNCIDDSDEKDCSENKCSSNKHVYCPREKRCARRDNSYRCDGIVDCEDNSDEENCSKCNGDSNAFNCDSKCFLPKYRCDGIVHCSDFRDELHCGDYSSKSHSPNSVYHEDPLYEEKRLNPFNVYPPKYDLSSLESYPQPNQRADYLNLIYYLQLGAFYGITGGLIFLFFSIMSLFFFVCCHDKCIRAPFYLYSFWTLLALISICLGLLTFVNIWFWKQQNSLDYENNSPFNIMLYQRNPSLQYIECFGLSFWLACGAALATFISLLLSCCICCTIGSSRSENKEYEIMHMQNY</sequence>
<gene>
    <name evidence="10" type="ORF">QVE165_LOCUS35033</name>
</gene>
<dbReference type="PROSITE" id="PS01209">
    <property type="entry name" value="LDLRA_1"/>
    <property type="match status" value="1"/>
</dbReference>
<evidence type="ECO:0000256" key="3">
    <source>
        <dbReference type="ARBA" id="ARBA00022692"/>
    </source>
</evidence>
<evidence type="ECO:0000256" key="4">
    <source>
        <dbReference type="ARBA" id="ARBA00022737"/>
    </source>
</evidence>
<feature type="disulfide bond" evidence="8">
    <location>
        <begin position="217"/>
        <end position="232"/>
    </location>
</feature>
<feature type="disulfide bond" evidence="8">
    <location>
        <begin position="174"/>
        <end position="189"/>
    </location>
</feature>
<evidence type="ECO:0000256" key="9">
    <source>
        <dbReference type="SAM" id="Phobius"/>
    </source>
</evidence>
<comment type="caution">
    <text evidence="10">The sequence shown here is derived from an EMBL/GenBank/DDBJ whole genome shotgun (WGS) entry which is preliminary data.</text>
</comment>
<feature type="transmembrane region" description="Helical" evidence="9">
    <location>
        <begin position="325"/>
        <end position="354"/>
    </location>
</feature>